<gene>
    <name evidence="10" type="ORF">A10D4_09839</name>
</gene>
<dbReference type="AlphaFoldDB" id="K2KHC7"/>
<dbReference type="SUPFAM" id="SSF56112">
    <property type="entry name" value="Protein kinase-like (PK-like)"/>
    <property type="match status" value="1"/>
</dbReference>
<dbReference type="InterPro" id="IPR011009">
    <property type="entry name" value="Kinase-like_dom_sf"/>
</dbReference>
<dbReference type="STRING" id="740709.A10D4_09839"/>
<evidence type="ECO:0000259" key="9">
    <source>
        <dbReference type="PROSITE" id="PS50011"/>
    </source>
</evidence>
<dbReference type="InterPro" id="IPR018934">
    <property type="entry name" value="RIO_dom"/>
</dbReference>
<dbReference type="Pfam" id="PF01163">
    <property type="entry name" value="RIO1"/>
    <property type="match status" value="1"/>
</dbReference>
<dbReference type="GO" id="GO:0005524">
    <property type="term" value="F:ATP binding"/>
    <property type="evidence" value="ECO:0007669"/>
    <property type="project" value="UniProtKB-KW"/>
</dbReference>
<comment type="caution">
    <text evidence="10">The sequence shown here is derived from an EMBL/GenBank/DDBJ whole genome shotgun (WGS) entry which is preliminary data.</text>
</comment>
<dbReference type="Proteomes" id="UP000014115">
    <property type="component" value="Unassembled WGS sequence"/>
</dbReference>
<organism evidence="10 11">
    <name type="scientific">Idiomarina xiamenensis 10-D-4</name>
    <dbReference type="NCBI Taxonomy" id="740709"/>
    <lineage>
        <taxon>Bacteria</taxon>
        <taxon>Pseudomonadati</taxon>
        <taxon>Pseudomonadota</taxon>
        <taxon>Gammaproteobacteria</taxon>
        <taxon>Alteromonadales</taxon>
        <taxon>Idiomarinaceae</taxon>
        <taxon>Idiomarina</taxon>
    </lineage>
</organism>
<proteinExistence type="predicted"/>
<keyword evidence="6" id="KW-0067">ATP-binding</keyword>
<evidence type="ECO:0000256" key="1">
    <source>
        <dbReference type="ARBA" id="ARBA00012513"/>
    </source>
</evidence>
<comment type="catalytic activity">
    <reaction evidence="8">
        <text>L-seryl-[protein] + ATP = O-phospho-L-seryl-[protein] + ADP + H(+)</text>
        <dbReference type="Rhea" id="RHEA:17989"/>
        <dbReference type="Rhea" id="RHEA-COMP:9863"/>
        <dbReference type="Rhea" id="RHEA-COMP:11604"/>
        <dbReference type="ChEBI" id="CHEBI:15378"/>
        <dbReference type="ChEBI" id="CHEBI:29999"/>
        <dbReference type="ChEBI" id="CHEBI:30616"/>
        <dbReference type="ChEBI" id="CHEBI:83421"/>
        <dbReference type="ChEBI" id="CHEBI:456216"/>
        <dbReference type="EC" id="2.7.11.1"/>
    </reaction>
</comment>
<reference evidence="10 11" key="1">
    <citation type="journal article" date="2012" name="J. Bacteriol.">
        <title>Genome Sequence of Idiomarina xiamenensis Type Strain 10-D-4.</title>
        <authorList>
            <person name="Lai Q."/>
            <person name="Wang L."/>
            <person name="Wang W."/>
            <person name="Shao Z."/>
        </authorList>
    </citation>
    <scope>NUCLEOTIDE SEQUENCE [LARGE SCALE GENOMIC DNA]</scope>
    <source>
        <strain evidence="10 11">10-D-4</strain>
    </source>
</reference>
<dbReference type="EC" id="2.7.11.1" evidence="1"/>
<keyword evidence="11" id="KW-1185">Reference proteome</keyword>
<keyword evidence="2 10" id="KW-0723">Serine/threonine-protein kinase</keyword>
<keyword evidence="3" id="KW-0808">Transferase</keyword>
<evidence type="ECO:0000256" key="8">
    <source>
        <dbReference type="ARBA" id="ARBA00048679"/>
    </source>
</evidence>
<name>K2KHC7_9GAMM</name>
<dbReference type="EMBL" id="AMRG01000012">
    <property type="protein sequence ID" value="EKE82069.1"/>
    <property type="molecule type" value="Genomic_DNA"/>
</dbReference>
<evidence type="ECO:0000256" key="6">
    <source>
        <dbReference type="ARBA" id="ARBA00022840"/>
    </source>
</evidence>
<evidence type="ECO:0000256" key="2">
    <source>
        <dbReference type="ARBA" id="ARBA00022527"/>
    </source>
</evidence>
<dbReference type="eggNOG" id="COG0515">
    <property type="taxonomic scope" value="Bacteria"/>
</dbReference>
<evidence type="ECO:0000256" key="3">
    <source>
        <dbReference type="ARBA" id="ARBA00022679"/>
    </source>
</evidence>
<feature type="domain" description="Protein kinase" evidence="9">
    <location>
        <begin position="21"/>
        <end position="250"/>
    </location>
</feature>
<protein>
    <recommendedName>
        <fullName evidence="1">non-specific serine/threonine protein kinase</fullName>
        <ecNumber evidence="1">2.7.11.1</ecNumber>
    </recommendedName>
</protein>
<evidence type="ECO:0000256" key="5">
    <source>
        <dbReference type="ARBA" id="ARBA00022777"/>
    </source>
</evidence>
<keyword evidence="4" id="KW-0547">Nucleotide-binding</keyword>
<evidence type="ECO:0000256" key="7">
    <source>
        <dbReference type="ARBA" id="ARBA00047899"/>
    </source>
</evidence>
<dbReference type="RefSeq" id="WP_008489265.1">
    <property type="nucleotide sequence ID" value="NZ_AMRG01000012.1"/>
</dbReference>
<evidence type="ECO:0000313" key="11">
    <source>
        <dbReference type="Proteomes" id="UP000014115"/>
    </source>
</evidence>
<evidence type="ECO:0000313" key="10">
    <source>
        <dbReference type="EMBL" id="EKE82069.1"/>
    </source>
</evidence>
<dbReference type="PROSITE" id="PS50011">
    <property type="entry name" value="PROTEIN_KINASE_DOM"/>
    <property type="match status" value="1"/>
</dbReference>
<dbReference type="GO" id="GO:0004674">
    <property type="term" value="F:protein serine/threonine kinase activity"/>
    <property type="evidence" value="ECO:0007669"/>
    <property type="project" value="UniProtKB-KW"/>
</dbReference>
<evidence type="ECO:0000256" key="4">
    <source>
        <dbReference type="ARBA" id="ARBA00022741"/>
    </source>
</evidence>
<sequence>MATTTLLQQLNSQFPQHQFSAENLTVVHKGRFANAIVFRYHDEQFDLIIKDFQHSPWWVRRSFARLSVNQEYKGLSRLAGVSGVAARFCRLSPVALAYDYIDGESLRTLVNQQASLPKAFFSELERMVSAMHRRGVVHLDLRNLGNILCSADGKPYIIDFQSSMSYARFPKWLQRFMRRSDISGVYKAWSKLSEQSLPPSKETYLKRFNHVRKRWIFRGYPMQRAYTWATGIIAQGLHSDFLRNIFERFL</sequence>
<keyword evidence="5 10" id="KW-0418">Kinase</keyword>
<comment type="catalytic activity">
    <reaction evidence="7">
        <text>L-threonyl-[protein] + ATP = O-phospho-L-threonyl-[protein] + ADP + H(+)</text>
        <dbReference type="Rhea" id="RHEA:46608"/>
        <dbReference type="Rhea" id="RHEA-COMP:11060"/>
        <dbReference type="Rhea" id="RHEA-COMP:11605"/>
        <dbReference type="ChEBI" id="CHEBI:15378"/>
        <dbReference type="ChEBI" id="CHEBI:30013"/>
        <dbReference type="ChEBI" id="CHEBI:30616"/>
        <dbReference type="ChEBI" id="CHEBI:61977"/>
        <dbReference type="ChEBI" id="CHEBI:456216"/>
        <dbReference type="EC" id="2.7.11.1"/>
    </reaction>
</comment>
<dbReference type="PATRIC" id="fig|740709.3.peg.1990"/>
<accession>K2KHC7</accession>
<dbReference type="Gene3D" id="1.10.510.10">
    <property type="entry name" value="Transferase(Phosphotransferase) domain 1"/>
    <property type="match status" value="1"/>
</dbReference>
<dbReference type="OrthoDB" id="212517at2"/>
<dbReference type="InterPro" id="IPR000719">
    <property type="entry name" value="Prot_kinase_dom"/>
</dbReference>